<protein>
    <submittedName>
        <fullName evidence="4">Uncharacterized protein</fullName>
    </submittedName>
</protein>
<proteinExistence type="predicted"/>
<dbReference type="GO" id="GO:0061909">
    <property type="term" value="P:autophagosome-lysosome fusion"/>
    <property type="evidence" value="ECO:0007669"/>
    <property type="project" value="TreeGrafter"/>
</dbReference>
<feature type="compositionally biased region" description="Polar residues" evidence="1">
    <location>
        <begin position="122"/>
        <end position="132"/>
    </location>
</feature>
<accession>A0AAN8XQ38</accession>
<evidence type="ECO:0000313" key="5">
    <source>
        <dbReference type="Proteomes" id="UP001381693"/>
    </source>
</evidence>
<sequence length="352" mass="39159">EEVECIGHWKEGSTRYFVGRREGGRALTDEDRYRCYAWERERESESHLDYRMAQSGDATCNGVFSANDGSKTLKISKAGNYSGCEFPSWLTSYRRWHALDKGASYSVSHHNTTLRLHHTHNPRVQPTPLESFQDQREDDDIDEKPTYLRSEARLVCAEQREVAAAKVTIVAHVTTGCSSGYVCTVFYKRDGHIVEMQQGARAIKAQDACLPSYFNATTAPHTTLTSGTPSRRQCPFVGVWRAGDGECESDITHLRAGCVSLYNLNFVHACPTETSKHVFVCHGHWAEAGSIFVVASPDDKPDHRLCLIATSVTNKANSGNNTKMLQVTAHAHSCPRQHVPPTTTLSLNLTAQ</sequence>
<feature type="domain" description="DUF7042" evidence="2">
    <location>
        <begin position="1"/>
        <end position="76"/>
    </location>
</feature>
<evidence type="ECO:0000313" key="4">
    <source>
        <dbReference type="EMBL" id="KAK7085683.1"/>
    </source>
</evidence>
<dbReference type="InterPro" id="IPR055470">
    <property type="entry name" value="DUF7042"/>
</dbReference>
<dbReference type="PANTHER" id="PTHR22255:SF9">
    <property type="entry name" value="LP06548P"/>
    <property type="match status" value="1"/>
</dbReference>
<evidence type="ECO:0000259" key="3">
    <source>
        <dbReference type="Pfam" id="PF23070"/>
    </source>
</evidence>
<evidence type="ECO:0000256" key="1">
    <source>
        <dbReference type="SAM" id="MobiDB-lite"/>
    </source>
</evidence>
<dbReference type="PANTHER" id="PTHR22255">
    <property type="entry name" value="LP06548P"/>
    <property type="match status" value="1"/>
</dbReference>
<dbReference type="InterPro" id="IPR055471">
    <property type="entry name" value="DUF7043"/>
</dbReference>
<dbReference type="AlphaFoldDB" id="A0AAN8XQ38"/>
<reference evidence="4 5" key="1">
    <citation type="submission" date="2023-11" db="EMBL/GenBank/DDBJ databases">
        <title>Halocaridina rubra genome assembly.</title>
        <authorList>
            <person name="Smith C."/>
        </authorList>
    </citation>
    <scope>NUCLEOTIDE SEQUENCE [LARGE SCALE GENOMIC DNA]</scope>
    <source>
        <strain evidence="4">EP-1</strain>
        <tissue evidence="4">Whole</tissue>
    </source>
</reference>
<gene>
    <name evidence="4" type="ORF">SK128_011445</name>
</gene>
<dbReference type="EMBL" id="JAXCGZ010000670">
    <property type="protein sequence ID" value="KAK7085683.1"/>
    <property type="molecule type" value="Genomic_DNA"/>
</dbReference>
<comment type="caution">
    <text evidence="4">The sequence shown here is derived from an EMBL/GenBank/DDBJ whole genome shotgun (WGS) entry which is preliminary data.</text>
</comment>
<name>A0AAN8XQ38_HALRR</name>
<dbReference type="Pfam" id="PF23069">
    <property type="entry name" value="DUF7042"/>
    <property type="match status" value="1"/>
</dbReference>
<feature type="non-terminal residue" evidence="4">
    <location>
        <position position="1"/>
    </location>
</feature>
<feature type="region of interest" description="Disordered" evidence="1">
    <location>
        <begin position="116"/>
        <end position="142"/>
    </location>
</feature>
<evidence type="ECO:0000259" key="2">
    <source>
        <dbReference type="Pfam" id="PF23069"/>
    </source>
</evidence>
<feature type="domain" description="DUF7043" evidence="3">
    <location>
        <begin position="82"/>
        <end position="216"/>
    </location>
</feature>
<feature type="non-terminal residue" evidence="4">
    <location>
        <position position="352"/>
    </location>
</feature>
<keyword evidence="5" id="KW-1185">Reference proteome</keyword>
<organism evidence="4 5">
    <name type="scientific">Halocaridina rubra</name>
    <name type="common">Hawaiian red shrimp</name>
    <dbReference type="NCBI Taxonomy" id="373956"/>
    <lineage>
        <taxon>Eukaryota</taxon>
        <taxon>Metazoa</taxon>
        <taxon>Ecdysozoa</taxon>
        <taxon>Arthropoda</taxon>
        <taxon>Crustacea</taxon>
        <taxon>Multicrustacea</taxon>
        <taxon>Malacostraca</taxon>
        <taxon>Eumalacostraca</taxon>
        <taxon>Eucarida</taxon>
        <taxon>Decapoda</taxon>
        <taxon>Pleocyemata</taxon>
        <taxon>Caridea</taxon>
        <taxon>Atyoidea</taxon>
        <taxon>Atyidae</taxon>
        <taxon>Halocaridina</taxon>
    </lineage>
</organism>
<dbReference type="Pfam" id="PF23070">
    <property type="entry name" value="DUF7043"/>
    <property type="match status" value="1"/>
</dbReference>
<dbReference type="Proteomes" id="UP001381693">
    <property type="component" value="Unassembled WGS sequence"/>
</dbReference>